<dbReference type="InterPro" id="IPR029056">
    <property type="entry name" value="Ribokinase-like"/>
</dbReference>
<dbReference type="Pfam" id="PF00294">
    <property type="entry name" value="PfkB"/>
    <property type="match status" value="1"/>
</dbReference>
<accession>A0A231GTN3</accession>
<evidence type="ECO:0000313" key="4">
    <source>
        <dbReference type="EMBL" id="OXR39841.1"/>
    </source>
</evidence>
<keyword evidence="1 4" id="KW-0808">Transferase</keyword>
<evidence type="ECO:0000256" key="1">
    <source>
        <dbReference type="ARBA" id="ARBA00022679"/>
    </source>
</evidence>
<dbReference type="SUPFAM" id="SSF53613">
    <property type="entry name" value="Ribokinase-like"/>
    <property type="match status" value="1"/>
</dbReference>
<reference evidence="4 5" key="1">
    <citation type="submission" date="2017-07" db="EMBL/GenBank/DDBJ databases">
        <title>First draft Genome Sequence of Nocardia cerradoensis isolated from human infection.</title>
        <authorList>
            <person name="Carrasco G."/>
        </authorList>
    </citation>
    <scope>NUCLEOTIDE SEQUENCE [LARGE SCALE GENOMIC DNA]</scope>
    <source>
        <strain evidence="4 5">CNM20130759</strain>
    </source>
</reference>
<evidence type="ECO:0000259" key="3">
    <source>
        <dbReference type="Pfam" id="PF00294"/>
    </source>
</evidence>
<dbReference type="Gene3D" id="3.40.1190.20">
    <property type="match status" value="1"/>
</dbReference>
<dbReference type="EC" id="2.7.1.92" evidence="4"/>
<keyword evidence="5" id="KW-1185">Reference proteome</keyword>
<evidence type="ECO:0000256" key="2">
    <source>
        <dbReference type="ARBA" id="ARBA00022777"/>
    </source>
</evidence>
<dbReference type="GO" id="GO:0047590">
    <property type="term" value="F:5-dehydro-2-deoxygluconokinase activity"/>
    <property type="evidence" value="ECO:0007669"/>
    <property type="project" value="UniProtKB-EC"/>
</dbReference>
<organism evidence="4 5">
    <name type="scientific">Nocardia cerradoensis</name>
    <dbReference type="NCBI Taxonomy" id="85688"/>
    <lineage>
        <taxon>Bacteria</taxon>
        <taxon>Bacillati</taxon>
        <taxon>Actinomycetota</taxon>
        <taxon>Actinomycetes</taxon>
        <taxon>Mycobacteriales</taxon>
        <taxon>Nocardiaceae</taxon>
        <taxon>Nocardia</taxon>
    </lineage>
</organism>
<gene>
    <name evidence="4" type="primary">iolC</name>
    <name evidence="4" type="ORF">B7C42_08082</name>
</gene>
<sequence length="346" mass="37039">MGKPSGPVVCVSYLALAELWSVSQFPRPNHGVEIRSIDWSVAADGPMTAAVLAAMGAPVRLIANDVGGDEHGRFVTEWLRERDVQPAYVCRAAVTTPRIVVTADDQHTRTWFAHLPEVVASLGRADLAPIAEASFLYLDCYELIEHTVVRVIEAGRTAEVPMLLNLGGSKLSAPVKQALDGYGNLLVQTNVDDDDREHAPALASALLSETDAAWVIVTAGASGAVAASHSEELAVQAFPVDVRHTHCAGAAFSAGLLYGHRAGWTMERSMVLGSASGALRCARHHSAPLPSLEELRLVCRELSRRGRGRRGRPAVDDLHVPADCTTAETRRAGCPRCRSLRCSCST</sequence>
<dbReference type="PANTHER" id="PTHR10584">
    <property type="entry name" value="SUGAR KINASE"/>
    <property type="match status" value="1"/>
</dbReference>
<dbReference type="Proteomes" id="UP000215506">
    <property type="component" value="Unassembled WGS sequence"/>
</dbReference>
<dbReference type="PANTHER" id="PTHR10584:SF166">
    <property type="entry name" value="RIBOKINASE"/>
    <property type="match status" value="1"/>
</dbReference>
<feature type="domain" description="Carbohydrate kinase PfkB" evidence="3">
    <location>
        <begin position="48"/>
        <end position="287"/>
    </location>
</feature>
<proteinExistence type="predicted"/>
<name>A0A231GTN3_9NOCA</name>
<dbReference type="AlphaFoldDB" id="A0A231GTN3"/>
<protein>
    <submittedName>
        <fullName evidence="4">5-dehydro-2-deoxygluconokinase</fullName>
        <ecNumber evidence="4">2.7.1.92</ecNumber>
    </submittedName>
</protein>
<dbReference type="EMBL" id="NGAF01000058">
    <property type="protein sequence ID" value="OXR39841.1"/>
    <property type="molecule type" value="Genomic_DNA"/>
</dbReference>
<evidence type="ECO:0000313" key="5">
    <source>
        <dbReference type="Proteomes" id="UP000215506"/>
    </source>
</evidence>
<comment type="caution">
    <text evidence="4">The sequence shown here is derived from an EMBL/GenBank/DDBJ whole genome shotgun (WGS) entry which is preliminary data.</text>
</comment>
<dbReference type="InterPro" id="IPR011611">
    <property type="entry name" value="PfkB_dom"/>
</dbReference>
<keyword evidence="2 4" id="KW-0418">Kinase</keyword>